<feature type="transmembrane region" description="Helical" evidence="1">
    <location>
        <begin position="168"/>
        <end position="192"/>
    </location>
</feature>
<sequence length="251" mass="28278">MAVERFQPLRALQTALRIVWSDRMWLPKVALGGLLGSSMFGVIWPQGLVIEHLDNSSRGYRLPLPAWRQFGDKAVMGLLATVMDFVYFIFPQLVAATFLFCAILPFIVGDNNSIATSITLIIFGTLFGVSFLGSFSPVSKLFFARDGAVEKALGRASFRRALGSNGRWVYFSARLVTLPVYLPAMGAAWWLWQLTHIPAVAVWWLLAALWLLMSCLFWAWLIVAQVYFEADQIVADREIEQRLADRKRAIS</sequence>
<dbReference type="eggNOG" id="ENOG5033ZD7">
    <property type="taxonomic scope" value="Bacteria"/>
</dbReference>
<dbReference type="InterPro" id="IPR025098">
    <property type="entry name" value="DUF4013"/>
</dbReference>
<dbReference type="KEGG" id="hau:Haur_4098"/>
<feature type="transmembrane region" description="Helical" evidence="1">
    <location>
        <begin position="114"/>
        <end position="135"/>
    </location>
</feature>
<dbReference type="STRING" id="316274.Haur_4098"/>
<feature type="transmembrane region" description="Helical" evidence="1">
    <location>
        <begin position="85"/>
        <end position="108"/>
    </location>
</feature>
<protein>
    <recommendedName>
        <fullName evidence="4">DUF4013 domain-containing protein</fullName>
    </recommendedName>
</protein>
<evidence type="ECO:0000313" key="2">
    <source>
        <dbReference type="EMBL" id="ABX06730.1"/>
    </source>
</evidence>
<dbReference type="BioCyc" id="HAUR316274:GHYA-4144-MONOMER"/>
<keyword evidence="1" id="KW-1133">Transmembrane helix</keyword>
<gene>
    <name evidence="2" type="ordered locus">Haur_4098</name>
</gene>
<name>A9AWH1_HERA2</name>
<feature type="transmembrane region" description="Helical" evidence="1">
    <location>
        <begin position="204"/>
        <end position="228"/>
    </location>
</feature>
<keyword evidence="1" id="KW-0472">Membrane</keyword>
<dbReference type="HOGENOM" id="CLU_1150257_0_0_0"/>
<keyword evidence="1" id="KW-0812">Transmembrane</keyword>
<dbReference type="InParanoid" id="A9AWH1"/>
<dbReference type="Proteomes" id="UP000000787">
    <property type="component" value="Chromosome"/>
</dbReference>
<dbReference type="EMBL" id="CP000875">
    <property type="protein sequence ID" value="ABX06730.1"/>
    <property type="molecule type" value="Genomic_DNA"/>
</dbReference>
<evidence type="ECO:0000313" key="3">
    <source>
        <dbReference type="Proteomes" id="UP000000787"/>
    </source>
</evidence>
<keyword evidence="3" id="KW-1185">Reference proteome</keyword>
<dbReference type="Pfam" id="PF13197">
    <property type="entry name" value="DUF4013"/>
    <property type="match status" value="1"/>
</dbReference>
<organism evidence="2 3">
    <name type="scientific">Herpetosiphon aurantiacus (strain ATCC 23779 / DSM 785 / 114-95)</name>
    <dbReference type="NCBI Taxonomy" id="316274"/>
    <lineage>
        <taxon>Bacteria</taxon>
        <taxon>Bacillati</taxon>
        <taxon>Chloroflexota</taxon>
        <taxon>Chloroflexia</taxon>
        <taxon>Herpetosiphonales</taxon>
        <taxon>Herpetosiphonaceae</taxon>
        <taxon>Herpetosiphon</taxon>
    </lineage>
</organism>
<evidence type="ECO:0008006" key="4">
    <source>
        <dbReference type="Google" id="ProtNLM"/>
    </source>
</evidence>
<dbReference type="AlphaFoldDB" id="A9AWH1"/>
<evidence type="ECO:0000256" key="1">
    <source>
        <dbReference type="SAM" id="Phobius"/>
    </source>
</evidence>
<proteinExistence type="predicted"/>
<accession>A9AWH1</accession>
<reference evidence="2 3" key="1">
    <citation type="journal article" date="2011" name="Stand. Genomic Sci.">
        <title>Complete genome sequence of the filamentous gliding predatory bacterium Herpetosiphon aurantiacus type strain (114-95(T)).</title>
        <authorList>
            <person name="Kiss H."/>
            <person name="Nett M."/>
            <person name="Domin N."/>
            <person name="Martin K."/>
            <person name="Maresca J.A."/>
            <person name="Copeland A."/>
            <person name="Lapidus A."/>
            <person name="Lucas S."/>
            <person name="Berry K.W."/>
            <person name="Glavina Del Rio T."/>
            <person name="Dalin E."/>
            <person name="Tice H."/>
            <person name="Pitluck S."/>
            <person name="Richardson P."/>
            <person name="Bruce D."/>
            <person name="Goodwin L."/>
            <person name="Han C."/>
            <person name="Detter J.C."/>
            <person name="Schmutz J."/>
            <person name="Brettin T."/>
            <person name="Land M."/>
            <person name="Hauser L."/>
            <person name="Kyrpides N.C."/>
            <person name="Ivanova N."/>
            <person name="Goker M."/>
            <person name="Woyke T."/>
            <person name="Klenk H.P."/>
            <person name="Bryant D.A."/>
        </authorList>
    </citation>
    <scope>NUCLEOTIDE SEQUENCE [LARGE SCALE GENOMIC DNA]</scope>
    <source>
        <strain evidence="3">ATCC 23779 / DSM 785 / 114-95</strain>
    </source>
</reference>